<dbReference type="HOGENOM" id="CLU_440722_0_0_1"/>
<dbReference type="EMBL" id="AQGS01000127">
    <property type="protein sequence ID" value="EPS42257.1"/>
    <property type="molecule type" value="Genomic_DNA"/>
</dbReference>
<evidence type="ECO:0000313" key="4">
    <source>
        <dbReference type="Proteomes" id="UP000015100"/>
    </source>
</evidence>
<comment type="caution">
    <text evidence="3">The sequence shown here is derived from an EMBL/GenBank/DDBJ whole genome shotgun (WGS) entry which is preliminary data.</text>
</comment>
<dbReference type="OrthoDB" id="5416847at2759"/>
<accession>S8C3G8</accession>
<feature type="region of interest" description="Disordered" evidence="1">
    <location>
        <begin position="1"/>
        <end position="86"/>
    </location>
</feature>
<evidence type="ECO:0000256" key="2">
    <source>
        <dbReference type="SAM" id="Phobius"/>
    </source>
</evidence>
<feature type="transmembrane region" description="Helical" evidence="2">
    <location>
        <begin position="257"/>
        <end position="276"/>
    </location>
</feature>
<name>S8C3G8_DACHA</name>
<feature type="transmembrane region" description="Helical" evidence="2">
    <location>
        <begin position="178"/>
        <end position="195"/>
    </location>
</feature>
<keyword evidence="4" id="KW-1185">Reference proteome</keyword>
<keyword evidence="2" id="KW-1133">Transmembrane helix</keyword>
<feature type="region of interest" description="Disordered" evidence="1">
    <location>
        <begin position="205"/>
        <end position="232"/>
    </location>
</feature>
<gene>
    <name evidence="3" type="ORF">H072_3770</name>
</gene>
<keyword evidence="2" id="KW-0472">Membrane</keyword>
<feature type="compositionally biased region" description="Basic and acidic residues" evidence="1">
    <location>
        <begin position="24"/>
        <end position="37"/>
    </location>
</feature>
<evidence type="ECO:0000313" key="3">
    <source>
        <dbReference type="EMBL" id="EPS42257.1"/>
    </source>
</evidence>
<organism evidence="3 4">
    <name type="scientific">Dactylellina haptotyla (strain CBS 200.50)</name>
    <name type="common">Nematode-trapping fungus</name>
    <name type="synonym">Monacrosporium haptotylum</name>
    <dbReference type="NCBI Taxonomy" id="1284197"/>
    <lineage>
        <taxon>Eukaryota</taxon>
        <taxon>Fungi</taxon>
        <taxon>Dikarya</taxon>
        <taxon>Ascomycota</taxon>
        <taxon>Pezizomycotina</taxon>
        <taxon>Orbiliomycetes</taxon>
        <taxon>Orbiliales</taxon>
        <taxon>Orbiliaceae</taxon>
        <taxon>Dactylellina</taxon>
    </lineage>
</organism>
<protein>
    <submittedName>
        <fullName evidence="3">Uncharacterized protein</fullName>
    </submittedName>
</protein>
<keyword evidence="2" id="KW-0812">Transmembrane</keyword>
<feature type="transmembrane region" description="Helical" evidence="2">
    <location>
        <begin position="368"/>
        <end position="390"/>
    </location>
</feature>
<evidence type="ECO:0000256" key="1">
    <source>
        <dbReference type="SAM" id="MobiDB-lite"/>
    </source>
</evidence>
<dbReference type="AlphaFoldDB" id="S8C3G8"/>
<dbReference type="OMA" id="SELTVCA"/>
<reference evidence="4" key="2">
    <citation type="submission" date="2013-04" db="EMBL/GenBank/DDBJ databases">
        <title>Genomic mechanisms accounting for the adaptation to parasitism in nematode-trapping fungi.</title>
        <authorList>
            <person name="Ahren D.G."/>
        </authorList>
    </citation>
    <scope>NUCLEOTIDE SEQUENCE [LARGE SCALE GENOMIC DNA]</scope>
    <source>
        <strain evidence="4">CBS 200.50</strain>
    </source>
</reference>
<feature type="transmembrane region" description="Helical" evidence="2">
    <location>
        <begin position="308"/>
        <end position="333"/>
    </location>
</feature>
<reference evidence="3 4" key="1">
    <citation type="journal article" date="2013" name="PLoS Genet.">
        <title>Genomic mechanisms accounting for the adaptation to parasitism in nematode-trapping fungi.</title>
        <authorList>
            <person name="Meerupati T."/>
            <person name="Andersson K.M."/>
            <person name="Friman E."/>
            <person name="Kumar D."/>
            <person name="Tunlid A."/>
            <person name="Ahren D."/>
        </authorList>
    </citation>
    <scope>NUCLEOTIDE SEQUENCE [LARGE SCALE GENOMIC DNA]</scope>
    <source>
        <strain evidence="3 4">CBS 200.50</strain>
    </source>
</reference>
<sequence length="664" mass="74115">MSEPTEEDPLPTRLCRGLVQGDHPLPRRADLPAERLSRPSPNQDPGRRLSTRINFPVGAAGEKSGDGAGSSSVSKPATAVTRESILSPTNVSQLHTISSPTGPIVTLDGTLQIPPNLPAAADPSDEFKSALDVQVDRVDIRRRFRSTFGQSITKDPYAPSIGNKFTGFLSTAAYATKIFLYKTLIILLHLPEYIVRGKRRLFRPSTPEQRIQRRQRRRQQHNASSIPLPATGEAPEKKSISFFNILEWIFKKSHLKLLGAVFTIACNVGFAAWVWIHVDVYLNPHKWRLRPHITTSQGVWTSFTSVEIWVAIMLGIWNMGGAILIALSVVIIIEGTQKRILNKMFPGKFSPPVTSQTSHKPASVFREFTNMSAASTLFALFVFMILWPILACTIAPPRKRVDTYGSKCSGNDWDYKVILDGRVDPKNLTKGRVQMWDLETNTVAVSFLTANYVNTTWLRTDENVLLVREGDLPTDKEYVSEVAYQFPYIWTDFEDMRWAGLADIPRNRNGNYSASLTDPVAKTSRKITGAFPYLEDQTAGLRLDEIALIPDVKRSWRTTSLSSDNCGWGPDAKLLENIDPAARELVGDGHVVLETSMTRWGRCSELTVCANRRKQVVSGLEYAQGEEGKKLLDEMLIVPLGLLLVEQIRWGSCCGDGFDPYKAK</sequence>
<proteinExistence type="predicted"/>
<dbReference type="Proteomes" id="UP000015100">
    <property type="component" value="Unassembled WGS sequence"/>
</dbReference>